<evidence type="ECO:0000256" key="3">
    <source>
        <dbReference type="ARBA" id="ARBA00022448"/>
    </source>
</evidence>
<keyword evidence="10 17" id="KW-0560">Oxidoreductase</keyword>
<dbReference type="InterPro" id="IPR003834">
    <property type="entry name" value="Cyt_c_assmbl_TM_dom"/>
</dbReference>
<keyword evidence="21" id="KW-1185">Reference proteome</keyword>
<protein>
    <recommendedName>
        <fullName evidence="17">Thiol:disulfide interchange protein DsbD</fullName>
        <ecNumber evidence="17">1.8.1.8</ecNumber>
    </recommendedName>
    <alternativeName>
        <fullName evidence="17">Protein-disulfide reductase</fullName>
        <shortName evidence="17">Disulfide reductase</shortName>
    </alternativeName>
</protein>
<keyword evidence="9 17" id="KW-1133">Transmembrane helix</keyword>
<evidence type="ECO:0000256" key="16">
    <source>
        <dbReference type="ARBA" id="ARBA00047804"/>
    </source>
</evidence>
<keyword evidence="3 17" id="KW-0813">Transport</keyword>
<dbReference type="Pfam" id="PF13899">
    <property type="entry name" value="Thioredoxin_7"/>
    <property type="match status" value="1"/>
</dbReference>
<dbReference type="Pfam" id="PF02683">
    <property type="entry name" value="DsbD_TM"/>
    <property type="match status" value="1"/>
</dbReference>
<keyword evidence="11 17" id="KW-0520">NAD</keyword>
<evidence type="ECO:0000313" key="21">
    <source>
        <dbReference type="Proteomes" id="UP000704611"/>
    </source>
</evidence>
<evidence type="ECO:0000259" key="19">
    <source>
        <dbReference type="PROSITE" id="PS51352"/>
    </source>
</evidence>
<feature type="transmembrane region" description="Helical" evidence="17">
    <location>
        <begin position="410"/>
        <end position="432"/>
    </location>
</feature>
<feature type="domain" description="Thioredoxin" evidence="19">
    <location>
        <begin position="463"/>
        <end position="599"/>
    </location>
</feature>
<evidence type="ECO:0000256" key="1">
    <source>
        <dbReference type="ARBA" id="ARBA00004429"/>
    </source>
</evidence>
<name>A0ABS6MPQ3_9GAMM</name>
<dbReference type="InterPro" id="IPR022910">
    <property type="entry name" value="Thiol_diS_interchange_DbsD"/>
</dbReference>
<keyword evidence="13 17" id="KW-1015">Disulfide bond</keyword>
<evidence type="ECO:0000256" key="2">
    <source>
        <dbReference type="ARBA" id="ARBA00007241"/>
    </source>
</evidence>
<comment type="caution">
    <text evidence="20">The sequence shown here is derived from an EMBL/GenBank/DDBJ whole genome shotgun (WGS) entry which is preliminary data.</text>
</comment>
<evidence type="ECO:0000256" key="18">
    <source>
        <dbReference type="SAM" id="MobiDB-lite"/>
    </source>
</evidence>
<dbReference type="PANTHER" id="PTHR32234">
    <property type="entry name" value="THIOL:DISULFIDE INTERCHANGE PROTEIN DSBD"/>
    <property type="match status" value="1"/>
</dbReference>
<comment type="similarity">
    <text evidence="2 17">Belongs to the thioredoxin family. DsbD subfamily.</text>
</comment>
<dbReference type="InterPro" id="IPR013766">
    <property type="entry name" value="Thioredoxin_domain"/>
</dbReference>
<feature type="transmembrane region" description="Helical" evidence="17">
    <location>
        <begin position="190"/>
        <end position="217"/>
    </location>
</feature>
<feature type="region of interest" description="Disordered" evidence="18">
    <location>
        <begin position="156"/>
        <end position="176"/>
    </location>
</feature>
<feature type="chain" id="PRO_5044900984" description="Thiol:disulfide interchange protein DsbD" evidence="17">
    <location>
        <begin position="28"/>
        <end position="600"/>
    </location>
</feature>
<dbReference type="PROSITE" id="PS51352">
    <property type="entry name" value="THIOREDOXIN_2"/>
    <property type="match status" value="1"/>
</dbReference>
<dbReference type="InterPro" id="IPR035671">
    <property type="entry name" value="DsbD_gamma"/>
</dbReference>
<evidence type="ECO:0000256" key="4">
    <source>
        <dbReference type="ARBA" id="ARBA00022519"/>
    </source>
</evidence>
<feature type="transmembrane region" description="Helical" evidence="17">
    <location>
        <begin position="317"/>
        <end position="343"/>
    </location>
</feature>
<feature type="disulfide bond" description="Redox-active" evidence="17">
    <location>
        <begin position="209"/>
        <end position="331"/>
    </location>
</feature>
<gene>
    <name evidence="17" type="primary">dsbD</name>
    <name evidence="20" type="ORF">KQY15_16795</name>
</gene>
<keyword evidence="17" id="KW-1003">Cell membrane</keyword>
<keyword evidence="5 17" id="KW-0812">Transmembrane</keyword>
<evidence type="ECO:0000256" key="6">
    <source>
        <dbReference type="ARBA" id="ARBA00022729"/>
    </source>
</evidence>
<dbReference type="EMBL" id="JAHRID010000009">
    <property type="protein sequence ID" value="MBV2130756.1"/>
    <property type="molecule type" value="Genomic_DNA"/>
</dbReference>
<dbReference type="PROSITE" id="PS00194">
    <property type="entry name" value="THIOREDOXIN_1"/>
    <property type="match status" value="1"/>
</dbReference>
<comment type="catalytic activity">
    <reaction evidence="15 17">
        <text>[protein]-dithiol + NAD(+) = [protein]-disulfide + NADH + H(+)</text>
        <dbReference type="Rhea" id="RHEA:18749"/>
        <dbReference type="Rhea" id="RHEA-COMP:10593"/>
        <dbReference type="Rhea" id="RHEA-COMP:10594"/>
        <dbReference type="ChEBI" id="CHEBI:15378"/>
        <dbReference type="ChEBI" id="CHEBI:29950"/>
        <dbReference type="ChEBI" id="CHEBI:50058"/>
        <dbReference type="ChEBI" id="CHEBI:57540"/>
        <dbReference type="ChEBI" id="CHEBI:57945"/>
        <dbReference type="EC" id="1.8.1.8"/>
    </reaction>
</comment>
<comment type="function">
    <text evidence="17">Required to facilitate the formation of correct disulfide bonds in some periplasmic proteins and for the assembly of the periplasmic c-type cytochromes. Acts by transferring electrons from cytoplasmic thioredoxin to the periplasm. This transfer involves a cascade of disulfide bond formation and reduction steps.</text>
</comment>
<dbReference type="InterPro" id="IPR017937">
    <property type="entry name" value="Thioredoxin_CS"/>
</dbReference>
<evidence type="ECO:0000256" key="9">
    <source>
        <dbReference type="ARBA" id="ARBA00022989"/>
    </source>
</evidence>
<keyword evidence="8 17" id="KW-0249">Electron transport</keyword>
<feature type="transmembrane region" description="Helical" evidence="17">
    <location>
        <begin position="238"/>
        <end position="258"/>
    </location>
</feature>
<evidence type="ECO:0000313" key="20">
    <source>
        <dbReference type="EMBL" id="MBV2130756.1"/>
    </source>
</evidence>
<feature type="transmembrane region" description="Helical" evidence="17">
    <location>
        <begin position="349"/>
        <end position="372"/>
    </location>
</feature>
<evidence type="ECO:0000256" key="5">
    <source>
        <dbReference type="ARBA" id="ARBA00022692"/>
    </source>
</evidence>
<comment type="catalytic activity">
    <reaction evidence="16 17">
        <text>[protein]-dithiol + NADP(+) = [protein]-disulfide + NADPH + H(+)</text>
        <dbReference type="Rhea" id="RHEA:18753"/>
        <dbReference type="Rhea" id="RHEA-COMP:10593"/>
        <dbReference type="Rhea" id="RHEA-COMP:10594"/>
        <dbReference type="ChEBI" id="CHEBI:15378"/>
        <dbReference type="ChEBI" id="CHEBI:29950"/>
        <dbReference type="ChEBI" id="CHEBI:50058"/>
        <dbReference type="ChEBI" id="CHEBI:57783"/>
        <dbReference type="ChEBI" id="CHEBI:58349"/>
        <dbReference type="EC" id="1.8.1.8"/>
    </reaction>
</comment>
<evidence type="ECO:0000256" key="12">
    <source>
        <dbReference type="ARBA" id="ARBA00023136"/>
    </source>
</evidence>
<keyword evidence="4 17" id="KW-0997">Cell inner membrane</keyword>
<keyword evidence="6 17" id="KW-0732">Signal</keyword>
<sequence length="600" mass="65257" precursor="true">MYKLFLLPFLLWFSLLGLTVSTLPANAQQSSVLDSLLQRDDNFLPADQAFVMDFRQQDDELIVNWTIADGYYMYRDKFKYGGVAVSFSHPTYPPSMQIEDEFFGITEVYFHQLTLRIPLSDISEDAFLRIQYMGCAEAGFCYPPIKAEIPLSVPGDSAVSDETGGGDNRTSGSPVSSQFNLAERLSDGSVWLNMGVFFLLGLGLAFTPCVFPMYPILSSIIVGQGKQLSTGRAFGLSFSYVQGMALTYSALGLVVASLGVKFQAWMQHPAVLIVAAVIFVLLALAMFGGFNFQLPASWQAKVTSVSNKQQGGSLKGAFVMGALSGLIASPCTTAPLSAALMYVAQSGDLMLGAVTLYILSLGMGIPLILLGTSGGKLLPKAGPWMNNVKTAFGFLLLLVPIILLERILPFWQILLLASLLSLLICGYLFKLLFDAKSSSARASLLVAAQVLLLTTVFVNWHYFSPAQTAVVATTDTSQTGQFIDVADLAALEQQLAEAKAAGQYTLVDLYAEWCVACKEFEQFTFPAPQVQAHTSKMRLIKIDVTRMTRSDEKLLNHYQVLGLPTLLFFSPDGEELTKARVTGFMKAAPFAEHLAAITGN</sequence>
<evidence type="ECO:0000256" key="13">
    <source>
        <dbReference type="ARBA" id="ARBA00023157"/>
    </source>
</evidence>
<feature type="transmembrane region" description="Helical" evidence="17">
    <location>
        <begin position="270"/>
        <end position="296"/>
    </location>
</feature>
<evidence type="ECO:0000256" key="10">
    <source>
        <dbReference type="ARBA" id="ARBA00023002"/>
    </source>
</evidence>
<feature type="disulfide bond" description="Redox-active" evidence="17">
    <location>
        <begin position="135"/>
        <end position="141"/>
    </location>
</feature>
<keyword evidence="7 17" id="KW-0201">Cytochrome c-type biogenesis</keyword>
<dbReference type="RefSeq" id="WP_217671069.1">
    <property type="nucleotide sequence ID" value="NZ_JAHRID010000009.1"/>
</dbReference>
<accession>A0ABS6MPQ3</accession>
<dbReference type="InterPro" id="IPR028250">
    <property type="entry name" value="DsbDN"/>
</dbReference>
<dbReference type="PANTHER" id="PTHR32234:SF0">
    <property type="entry name" value="THIOL:DISULFIDE INTERCHANGE PROTEIN DSBD"/>
    <property type="match status" value="1"/>
</dbReference>
<feature type="transmembrane region" description="Helical" evidence="17">
    <location>
        <begin position="444"/>
        <end position="463"/>
    </location>
</feature>
<dbReference type="NCBIfam" id="NF001419">
    <property type="entry name" value="PRK00293.1"/>
    <property type="match status" value="1"/>
</dbReference>
<dbReference type="Pfam" id="PF11412">
    <property type="entry name" value="DsbD_N"/>
    <property type="match status" value="1"/>
</dbReference>
<evidence type="ECO:0000256" key="14">
    <source>
        <dbReference type="ARBA" id="ARBA00023284"/>
    </source>
</evidence>
<keyword evidence="14 17" id="KW-0676">Redox-active center</keyword>
<keyword evidence="12 17" id="KW-0472">Membrane</keyword>
<dbReference type="Proteomes" id="UP000704611">
    <property type="component" value="Unassembled WGS sequence"/>
</dbReference>
<feature type="signal peptide" evidence="17">
    <location>
        <begin position="1"/>
        <end position="27"/>
    </location>
</feature>
<proteinExistence type="inferred from homology"/>
<evidence type="ECO:0000256" key="7">
    <source>
        <dbReference type="ARBA" id="ARBA00022748"/>
    </source>
</evidence>
<dbReference type="EC" id="1.8.1.8" evidence="17"/>
<evidence type="ECO:0000256" key="11">
    <source>
        <dbReference type="ARBA" id="ARBA00023027"/>
    </source>
</evidence>
<organism evidence="20 21">
    <name type="scientific">Arsukibacterium indicum</name>
    <dbReference type="NCBI Taxonomy" id="2848612"/>
    <lineage>
        <taxon>Bacteria</taxon>
        <taxon>Pseudomonadati</taxon>
        <taxon>Pseudomonadota</taxon>
        <taxon>Gammaproteobacteria</taxon>
        <taxon>Chromatiales</taxon>
        <taxon>Chromatiaceae</taxon>
        <taxon>Arsukibacterium</taxon>
    </lineage>
</organism>
<comment type="subcellular location">
    <subcellularLocation>
        <location evidence="1 17">Cell inner membrane</location>
        <topology evidence="1 17">Multi-pass membrane protein</topology>
    </subcellularLocation>
</comment>
<reference evidence="20 21" key="1">
    <citation type="submission" date="2021-06" db="EMBL/GenBank/DDBJ databases">
        <title>Rheinheimera indica sp. nov., isolated from deep-sea sediment.</title>
        <authorList>
            <person name="Wang Z."/>
            <person name="Zhang X.-Y."/>
        </authorList>
    </citation>
    <scope>NUCLEOTIDE SEQUENCE [LARGE SCALE GENOMIC DNA]</scope>
    <source>
        <strain evidence="20 21">SM2107</strain>
    </source>
</reference>
<feature type="transmembrane region" description="Helical" evidence="17">
    <location>
        <begin position="384"/>
        <end position="404"/>
    </location>
</feature>
<feature type="disulfide bond" description="Redox-active" evidence="17">
    <location>
        <begin position="514"/>
        <end position="517"/>
    </location>
</feature>
<dbReference type="CDD" id="cd02953">
    <property type="entry name" value="DsbDgamma"/>
    <property type="match status" value="1"/>
</dbReference>
<evidence type="ECO:0000256" key="15">
    <source>
        <dbReference type="ARBA" id="ARBA00047388"/>
    </source>
</evidence>
<evidence type="ECO:0000256" key="17">
    <source>
        <dbReference type="HAMAP-Rule" id="MF_00399"/>
    </source>
</evidence>
<dbReference type="HAMAP" id="MF_00399">
    <property type="entry name" value="DbsD"/>
    <property type="match status" value="1"/>
</dbReference>
<evidence type="ECO:0000256" key="8">
    <source>
        <dbReference type="ARBA" id="ARBA00022982"/>
    </source>
</evidence>